<name>A0A1X2GQE7_9FUNG</name>
<dbReference type="EMBL" id="MCGT01000006">
    <property type="protein sequence ID" value="ORX58962.1"/>
    <property type="molecule type" value="Genomic_DNA"/>
</dbReference>
<dbReference type="AlphaFoldDB" id="A0A1X2GQE7"/>
<organism evidence="2 3">
    <name type="scientific">Hesseltinella vesiculosa</name>
    <dbReference type="NCBI Taxonomy" id="101127"/>
    <lineage>
        <taxon>Eukaryota</taxon>
        <taxon>Fungi</taxon>
        <taxon>Fungi incertae sedis</taxon>
        <taxon>Mucoromycota</taxon>
        <taxon>Mucoromycotina</taxon>
        <taxon>Mucoromycetes</taxon>
        <taxon>Mucorales</taxon>
        <taxon>Cunninghamellaceae</taxon>
        <taxon>Hesseltinella</taxon>
    </lineage>
</organism>
<keyword evidence="3" id="KW-1185">Reference proteome</keyword>
<proteinExistence type="predicted"/>
<evidence type="ECO:0000256" key="1">
    <source>
        <dbReference type="SAM" id="MobiDB-lite"/>
    </source>
</evidence>
<evidence type="ECO:0000313" key="3">
    <source>
        <dbReference type="Proteomes" id="UP000242146"/>
    </source>
</evidence>
<accession>A0A1X2GQE7</accession>
<dbReference type="OrthoDB" id="2287482at2759"/>
<dbReference type="STRING" id="101127.A0A1X2GQE7"/>
<sequence>MSLWTNPHPSSLSYKHIIKQLASQAPKVYGDIPPRKNVKVHKKRAIHPETDVHNRMSHVENWVLVDKERLPDEQDLTRSLHLRNYLTFDFVSEVLPLHTPPLSLSDPRSEDLEDQMVALADKLQVTRLVGKSLPQPVPFPASVPNNPNHKKAPLLVRRTSFTSQTPSIRLTLDSSSNQKTDQQTSPLLQQVRWLQTMQRLRHSLIRFGKKEKPHRRIPFPAPPPKPRANRRSEATTQPRFNPVTNTYLRDTRANPDHLRMIVAELNMIRHRKLMCPLRRRDFLPRRNDIVYLGSQRRRSPLMNEALLLS</sequence>
<comment type="caution">
    <text evidence="2">The sequence shown here is derived from an EMBL/GenBank/DDBJ whole genome shotgun (WGS) entry which is preliminary data.</text>
</comment>
<evidence type="ECO:0000313" key="2">
    <source>
        <dbReference type="EMBL" id="ORX58962.1"/>
    </source>
</evidence>
<dbReference type="Proteomes" id="UP000242146">
    <property type="component" value="Unassembled WGS sequence"/>
</dbReference>
<protein>
    <submittedName>
        <fullName evidence="2">Uncharacterized protein</fullName>
    </submittedName>
</protein>
<gene>
    <name evidence="2" type="ORF">DM01DRAFT_1381585</name>
</gene>
<reference evidence="2 3" key="1">
    <citation type="submission" date="2016-07" db="EMBL/GenBank/DDBJ databases">
        <title>Pervasive Adenine N6-methylation of Active Genes in Fungi.</title>
        <authorList>
            <consortium name="DOE Joint Genome Institute"/>
            <person name="Mondo S.J."/>
            <person name="Dannebaum R.O."/>
            <person name="Kuo R.C."/>
            <person name="Labutti K."/>
            <person name="Haridas S."/>
            <person name="Kuo A."/>
            <person name="Salamov A."/>
            <person name="Ahrendt S.R."/>
            <person name="Lipzen A."/>
            <person name="Sullivan W."/>
            <person name="Andreopoulos W.B."/>
            <person name="Clum A."/>
            <person name="Lindquist E."/>
            <person name="Daum C."/>
            <person name="Ramamoorthy G.K."/>
            <person name="Gryganskyi A."/>
            <person name="Culley D."/>
            <person name="Magnuson J.K."/>
            <person name="James T.Y."/>
            <person name="O'Malley M.A."/>
            <person name="Stajich J.E."/>
            <person name="Spatafora J.W."/>
            <person name="Visel A."/>
            <person name="Grigoriev I.V."/>
        </authorList>
    </citation>
    <scope>NUCLEOTIDE SEQUENCE [LARGE SCALE GENOMIC DNA]</scope>
    <source>
        <strain evidence="2 3">NRRL 3301</strain>
    </source>
</reference>
<feature type="region of interest" description="Disordered" evidence="1">
    <location>
        <begin position="211"/>
        <end position="242"/>
    </location>
</feature>